<evidence type="ECO:0000313" key="1">
    <source>
        <dbReference type="EMBL" id="KAG8238675.1"/>
    </source>
</evidence>
<dbReference type="SUPFAM" id="SSF53098">
    <property type="entry name" value="Ribonuclease H-like"/>
    <property type="match status" value="1"/>
</dbReference>
<dbReference type="InterPro" id="IPR012337">
    <property type="entry name" value="RNaseH-like_sf"/>
</dbReference>
<dbReference type="Proteomes" id="UP000792457">
    <property type="component" value="Unassembled WGS sequence"/>
</dbReference>
<accession>A0A8K0KPL9</accession>
<dbReference type="EMBL" id="KZ309414">
    <property type="protein sequence ID" value="KAG8238675.1"/>
    <property type="molecule type" value="Genomic_DNA"/>
</dbReference>
<proteinExistence type="predicted"/>
<dbReference type="OrthoDB" id="2438421at2759"/>
<protein>
    <submittedName>
        <fullName evidence="1">Uncharacterized protein</fullName>
    </submittedName>
</protein>
<gene>
    <name evidence="1" type="ORF">J437_LFUL018559</name>
</gene>
<sequence length="149" mass="16791">MLLLTMEVTKKAVKDLFGEEKHLSCFAHCIHLVATAGLSKVPDVQAIIGKNPHSPPMLSGYELDVLREFRTTLSPLEQITRELSGQKYTCLAGQIRETGEARNLSKSLINELKLCFHDTESNKLYAVSTLLDPRCKRLHIRNSTRAIMR</sequence>
<name>A0A8K0KPL9_LADFU</name>
<reference evidence="1" key="1">
    <citation type="submission" date="2013-04" db="EMBL/GenBank/DDBJ databases">
        <authorList>
            <person name="Qu J."/>
            <person name="Murali S.C."/>
            <person name="Bandaranaike D."/>
            <person name="Bellair M."/>
            <person name="Blankenburg K."/>
            <person name="Chao H."/>
            <person name="Dinh H."/>
            <person name="Doddapaneni H."/>
            <person name="Downs B."/>
            <person name="Dugan-Rocha S."/>
            <person name="Elkadiri S."/>
            <person name="Gnanaolivu R.D."/>
            <person name="Hernandez B."/>
            <person name="Javaid M."/>
            <person name="Jayaseelan J.C."/>
            <person name="Lee S."/>
            <person name="Li M."/>
            <person name="Ming W."/>
            <person name="Munidasa M."/>
            <person name="Muniz J."/>
            <person name="Nguyen L."/>
            <person name="Ongeri F."/>
            <person name="Osuji N."/>
            <person name="Pu L.-L."/>
            <person name="Puazo M."/>
            <person name="Qu C."/>
            <person name="Quiroz J."/>
            <person name="Raj R."/>
            <person name="Weissenberger G."/>
            <person name="Xin Y."/>
            <person name="Zou X."/>
            <person name="Han Y."/>
            <person name="Richards S."/>
            <person name="Worley K."/>
            <person name="Muzny D."/>
            <person name="Gibbs R."/>
        </authorList>
    </citation>
    <scope>NUCLEOTIDE SEQUENCE</scope>
    <source>
        <strain evidence="1">Sampled in the wild</strain>
    </source>
</reference>
<dbReference type="AlphaFoldDB" id="A0A8K0KPL9"/>
<reference evidence="1" key="2">
    <citation type="submission" date="2017-10" db="EMBL/GenBank/DDBJ databases">
        <title>Ladona fulva Genome sequencing and assembly.</title>
        <authorList>
            <person name="Murali S."/>
            <person name="Richards S."/>
            <person name="Bandaranaike D."/>
            <person name="Bellair M."/>
            <person name="Blankenburg K."/>
            <person name="Chao H."/>
            <person name="Dinh H."/>
            <person name="Doddapaneni H."/>
            <person name="Dugan-Rocha S."/>
            <person name="Elkadiri S."/>
            <person name="Gnanaolivu R."/>
            <person name="Hernandez B."/>
            <person name="Skinner E."/>
            <person name="Javaid M."/>
            <person name="Lee S."/>
            <person name="Li M."/>
            <person name="Ming W."/>
            <person name="Munidasa M."/>
            <person name="Muniz J."/>
            <person name="Nguyen L."/>
            <person name="Hughes D."/>
            <person name="Osuji N."/>
            <person name="Pu L.-L."/>
            <person name="Puazo M."/>
            <person name="Qu C."/>
            <person name="Quiroz J."/>
            <person name="Raj R."/>
            <person name="Weissenberger G."/>
            <person name="Xin Y."/>
            <person name="Zou X."/>
            <person name="Han Y."/>
            <person name="Worley K."/>
            <person name="Muzny D."/>
            <person name="Gibbs R."/>
        </authorList>
    </citation>
    <scope>NUCLEOTIDE SEQUENCE</scope>
    <source>
        <strain evidence="1">Sampled in the wild</strain>
    </source>
</reference>
<keyword evidence="2" id="KW-1185">Reference proteome</keyword>
<organism evidence="1 2">
    <name type="scientific">Ladona fulva</name>
    <name type="common">Scarce chaser dragonfly</name>
    <name type="synonym">Libellula fulva</name>
    <dbReference type="NCBI Taxonomy" id="123851"/>
    <lineage>
        <taxon>Eukaryota</taxon>
        <taxon>Metazoa</taxon>
        <taxon>Ecdysozoa</taxon>
        <taxon>Arthropoda</taxon>
        <taxon>Hexapoda</taxon>
        <taxon>Insecta</taxon>
        <taxon>Pterygota</taxon>
        <taxon>Palaeoptera</taxon>
        <taxon>Odonata</taxon>
        <taxon>Epiprocta</taxon>
        <taxon>Anisoptera</taxon>
        <taxon>Libelluloidea</taxon>
        <taxon>Libellulidae</taxon>
        <taxon>Ladona</taxon>
    </lineage>
</organism>
<evidence type="ECO:0000313" key="2">
    <source>
        <dbReference type="Proteomes" id="UP000792457"/>
    </source>
</evidence>
<comment type="caution">
    <text evidence="1">The sequence shown here is derived from an EMBL/GenBank/DDBJ whole genome shotgun (WGS) entry which is preliminary data.</text>
</comment>